<feature type="transmembrane region" description="Helical" evidence="7">
    <location>
        <begin position="215"/>
        <end position="239"/>
    </location>
</feature>
<keyword evidence="4 7" id="KW-1133">Transmembrane helix</keyword>
<feature type="transmembrane region" description="Helical" evidence="7">
    <location>
        <begin position="140"/>
        <end position="161"/>
    </location>
</feature>
<sequence length="307" mass="32400">MSSGARRVIADTVRACFKYRVTGLAAEAGFFALLSLPPLLLGLVGSLGFFVRPVLGDAVVAEIRSSIVRAASSALNQSTVDDVIAKTFDDVLNSSGRIDIISVGFLLSLWSGSRALNVYIDTVTIMYGLGGHRGIIRTRALSFTLYVLALLVGCAALPLVVAGPGLVGDALPRGFGVWVNAAYWPTVLLLCVLFLATLYHFAVPVRGRWRRDLPGAGLAVALWLLLSWVLRTVIAASVGGASIYGPLSAPIVVLVWLYFLAISVLIGAAFNAAIDAGRLREEHPEAAAAPSAPALAENPLTPVHTER</sequence>
<evidence type="ECO:0000313" key="9">
    <source>
        <dbReference type="Proteomes" id="UP000281955"/>
    </source>
</evidence>
<keyword evidence="9" id="KW-1185">Reference proteome</keyword>
<dbReference type="GO" id="GO:0005886">
    <property type="term" value="C:plasma membrane"/>
    <property type="evidence" value="ECO:0007669"/>
    <property type="project" value="UniProtKB-SubCell"/>
</dbReference>
<evidence type="ECO:0000256" key="2">
    <source>
        <dbReference type="ARBA" id="ARBA00022475"/>
    </source>
</evidence>
<dbReference type="InterPro" id="IPR017039">
    <property type="entry name" value="Virul_fac_BrkB"/>
</dbReference>
<dbReference type="FunCoup" id="A0A420XS50">
    <property type="interactions" value="1"/>
</dbReference>
<evidence type="ECO:0000256" key="7">
    <source>
        <dbReference type="SAM" id="Phobius"/>
    </source>
</evidence>
<comment type="subcellular location">
    <subcellularLocation>
        <location evidence="1">Cell membrane</location>
        <topology evidence="1">Multi-pass membrane protein</topology>
    </subcellularLocation>
</comment>
<accession>A0A420XS50</accession>
<organism evidence="8 9">
    <name type="scientific">Motilibacter peucedani</name>
    <dbReference type="NCBI Taxonomy" id="598650"/>
    <lineage>
        <taxon>Bacteria</taxon>
        <taxon>Bacillati</taxon>
        <taxon>Actinomycetota</taxon>
        <taxon>Actinomycetes</taxon>
        <taxon>Motilibacterales</taxon>
        <taxon>Motilibacteraceae</taxon>
        <taxon>Motilibacter</taxon>
    </lineage>
</organism>
<evidence type="ECO:0000256" key="6">
    <source>
        <dbReference type="SAM" id="MobiDB-lite"/>
    </source>
</evidence>
<evidence type="ECO:0000256" key="5">
    <source>
        <dbReference type="ARBA" id="ARBA00023136"/>
    </source>
</evidence>
<evidence type="ECO:0000256" key="4">
    <source>
        <dbReference type="ARBA" id="ARBA00022989"/>
    </source>
</evidence>
<comment type="caution">
    <text evidence="8">The sequence shown here is derived from an EMBL/GenBank/DDBJ whole genome shotgun (WGS) entry which is preliminary data.</text>
</comment>
<dbReference type="PANTHER" id="PTHR30213:SF0">
    <property type="entry name" value="UPF0761 MEMBRANE PROTEIN YIHY"/>
    <property type="match status" value="1"/>
</dbReference>
<dbReference type="EMBL" id="RBWV01000010">
    <property type="protein sequence ID" value="RKS77704.1"/>
    <property type="molecule type" value="Genomic_DNA"/>
</dbReference>
<dbReference type="PIRSF" id="PIRSF035875">
    <property type="entry name" value="RNase_BN"/>
    <property type="match status" value="1"/>
</dbReference>
<feature type="region of interest" description="Disordered" evidence="6">
    <location>
        <begin position="286"/>
        <end position="307"/>
    </location>
</feature>
<feature type="transmembrane region" description="Helical" evidence="7">
    <location>
        <begin position="28"/>
        <end position="51"/>
    </location>
</feature>
<evidence type="ECO:0000256" key="3">
    <source>
        <dbReference type="ARBA" id="ARBA00022692"/>
    </source>
</evidence>
<keyword evidence="2" id="KW-1003">Cell membrane</keyword>
<feature type="transmembrane region" description="Helical" evidence="7">
    <location>
        <begin position="100"/>
        <end position="120"/>
    </location>
</feature>
<dbReference type="Pfam" id="PF03631">
    <property type="entry name" value="Virul_fac_BrkB"/>
    <property type="match status" value="1"/>
</dbReference>
<dbReference type="AlphaFoldDB" id="A0A420XS50"/>
<dbReference type="Proteomes" id="UP000281955">
    <property type="component" value="Unassembled WGS sequence"/>
</dbReference>
<protein>
    <submittedName>
        <fullName evidence="8">Membrane protein</fullName>
    </submittedName>
</protein>
<keyword evidence="3 7" id="KW-0812">Transmembrane</keyword>
<feature type="compositionally biased region" description="Low complexity" evidence="6">
    <location>
        <begin position="286"/>
        <end position="299"/>
    </location>
</feature>
<proteinExistence type="predicted"/>
<name>A0A420XS50_9ACTN</name>
<dbReference type="OrthoDB" id="3209118at2"/>
<reference evidence="8 9" key="1">
    <citation type="submission" date="2018-10" db="EMBL/GenBank/DDBJ databases">
        <title>Genomic Encyclopedia of Archaeal and Bacterial Type Strains, Phase II (KMG-II): from individual species to whole genera.</title>
        <authorList>
            <person name="Goeker M."/>
        </authorList>
    </citation>
    <scope>NUCLEOTIDE SEQUENCE [LARGE SCALE GENOMIC DNA]</scope>
    <source>
        <strain evidence="8 9">RP-AC37</strain>
    </source>
</reference>
<feature type="transmembrane region" description="Helical" evidence="7">
    <location>
        <begin position="251"/>
        <end position="274"/>
    </location>
</feature>
<gene>
    <name evidence="8" type="ORF">CLV35_1398</name>
</gene>
<evidence type="ECO:0000313" key="8">
    <source>
        <dbReference type="EMBL" id="RKS77704.1"/>
    </source>
</evidence>
<dbReference type="PANTHER" id="PTHR30213">
    <property type="entry name" value="INNER MEMBRANE PROTEIN YHJD"/>
    <property type="match status" value="1"/>
</dbReference>
<evidence type="ECO:0000256" key="1">
    <source>
        <dbReference type="ARBA" id="ARBA00004651"/>
    </source>
</evidence>
<feature type="transmembrane region" description="Helical" evidence="7">
    <location>
        <begin position="181"/>
        <end position="203"/>
    </location>
</feature>
<keyword evidence="5 7" id="KW-0472">Membrane</keyword>
<dbReference type="InParanoid" id="A0A420XS50"/>
<dbReference type="RefSeq" id="WP_121192711.1">
    <property type="nucleotide sequence ID" value="NZ_RBWV01000010.1"/>
</dbReference>